<gene>
    <name evidence="7" type="ORF">GCM10022226_53870</name>
</gene>
<name>A0ABP7IT65_9ACTN</name>
<keyword evidence="8" id="KW-1185">Reference proteome</keyword>
<evidence type="ECO:0000259" key="6">
    <source>
        <dbReference type="Pfam" id="PF07992"/>
    </source>
</evidence>
<evidence type="ECO:0000256" key="4">
    <source>
        <dbReference type="ARBA" id="ARBA00022827"/>
    </source>
</evidence>
<dbReference type="EMBL" id="BAAAZR010000020">
    <property type="protein sequence ID" value="GAA3826357.1"/>
    <property type="molecule type" value="Genomic_DNA"/>
</dbReference>
<dbReference type="PRINTS" id="PR00411">
    <property type="entry name" value="PNDRDTASEI"/>
</dbReference>
<comment type="similarity">
    <text evidence="2">Belongs to the NADH dehydrogenase family.</text>
</comment>
<evidence type="ECO:0000256" key="5">
    <source>
        <dbReference type="ARBA" id="ARBA00023002"/>
    </source>
</evidence>
<sequence length="405" mass="43383">MSTVHARHRIVVIGAGYTGMMAAIRTARHTRRHGGQVVLVNPSSRFTERLRMHQTAAGQTLAEYEIPKLLAGSGVEFTQGWVTRIDPEERHVTVRTTAGERVLDYDTLVYAIGSATATGTVPGVADHAHTLNGPEAAARLAARLVEISSRGGTVTVCGNGLTGIEAATEIAEAHPGLRVVLIGRDRPGWMMGDRARAYLGRALERLGIESRVGAEIVKVLPDAVELAGGELVHSDACLWTTGFEASRLAADSGITVDDRNRIVVDATLRSVSHPSIYAVGDSAAIRQDFGVLHGTCQSGIPSAAHAADSIGRRLRGREARTFRFGYIHQPVSLGRKDAVIQFTHADDSPRGAFLRGRSAVLYKKLVSASPPVTYRISRYLTVPAAFLGGRPPRARSRRAMASQPG</sequence>
<keyword evidence="3" id="KW-0285">Flavoprotein</keyword>
<evidence type="ECO:0000256" key="1">
    <source>
        <dbReference type="ARBA" id="ARBA00001974"/>
    </source>
</evidence>
<dbReference type="InterPro" id="IPR036188">
    <property type="entry name" value="FAD/NAD-bd_sf"/>
</dbReference>
<protein>
    <submittedName>
        <fullName evidence="7">FAD-dependent oxidoreductase</fullName>
    </submittedName>
</protein>
<dbReference type="RefSeq" id="WP_344945895.1">
    <property type="nucleotide sequence ID" value="NZ_BAAAZR010000020.1"/>
</dbReference>
<dbReference type="SUPFAM" id="SSF51905">
    <property type="entry name" value="FAD/NAD(P)-binding domain"/>
    <property type="match status" value="1"/>
</dbReference>
<evidence type="ECO:0000313" key="8">
    <source>
        <dbReference type="Proteomes" id="UP001500888"/>
    </source>
</evidence>
<keyword evidence="5" id="KW-0560">Oxidoreductase</keyword>
<keyword evidence="4" id="KW-0274">FAD</keyword>
<dbReference type="InterPro" id="IPR023753">
    <property type="entry name" value="FAD/NAD-binding_dom"/>
</dbReference>
<accession>A0ABP7IT65</accession>
<proteinExistence type="inferred from homology"/>
<dbReference type="InterPro" id="IPR051169">
    <property type="entry name" value="NADH-Q_oxidoreductase"/>
</dbReference>
<comment type="cofactor">
    <cofactor evidence="1">
        <name>FAD</name>
        <dbReference type="ChEBI" id="CHEBI:57692"/>
    </cofactor>
</comment>
<dbReference type="PRINTS" id="PR00368">
    <property type="entry name" value="FADPNR"/>
</dbReference>
<feature type="domain" description="FAD/NAD(P)-binding" evidence="6">
    <location>
        <begin position="9"/>
        <end position="307"/>
    </location>
</feature>
<dbReference type="Pfam" id="PF07992">
    <property type="entry name" value="Pyr_redox_2"/>
    <property type="match status" value="1"/>
</dbReference>
<dbReference type="Proteomes" id="UP001500888">
    <property type="component" value="Unassembled WGS sequence"/>
</dbReference>
<reference evidence="8" key="1">
    <citation type="journal article" date="2019" name="Int. J. Syst. Evol. Microbiol.">
        <title>The Global Catalogue of Microorganisms (GCM) 10K type strain sequencing project: providing services to taxonomists for standard genome sequencing and annotation.</title>
        <authorList>
            <consortium name="The Broad Institute Genomics Platform"/>
            <consortium name="The Broad Institute Genome Sequencing Center for Infectious Disease"/>
            <person name="Wu L."/>
            <person name="Ma J."/>
        </authorList>
    </citation>
    <scope>NUCLEOTIDE SEQUENCE [LARGE SCALE GENOMIC DNA]</scope>
    <source>
        <strain evidence="8">JCM 16908</strain>
    </source>
</reference>
<comment type="caution">
    <text evidence="7">The sequence shown here is derived from an EMBL/GenBank/DDBJ whole genome shotgun (WGS) entry which is preliminary data.</text>
</comment>
<evidence type="ECO:0000256" key="3">
    <source>
        <dbReference type="ARBA" id="ARBA00022630"/>
    </source>
</evidence>
<organism evidence="7 8">
    <name type="scientific">Sphaerisporangium flaviroseum</name>
    <dbReference type="NCBI Taxonomy" id="509199"/>
    <lineage>
        <taxon>Bacteria</taxon>
        <taxon>Bacillati</taxon>
        <taxon>Actinomycetota</taxon>
        <taxon>Actinomycetes</taxon>
        <taxon>Streptosporangiales</taxon>
        <taxon>Streptosporangiaceae</taxon>
        <taxon>Sphaerisporangium</taxon>
    </lineage>
</organism>
<evidence type="ECO:0000256" key="2">
    <source>
        <dbReference type="ARBA" id="ARBA00005272"/>
    </source>
</evidence>
<evidence type="ECO:0000313" key="7">
    <source>
        <dbReference type="EMBL" id="GAA3826357.1"/>
    </source>
</evidence>
<dbReference type="PANTHER" id="PTHR42913:SF3">
    <property type="entry name" value="64 KDA MITOCHONDRIAL NADH DEHYDROGENASE (EUROFUNG)"/>
    <property type="match status" value="1"/>
</dbReference>
<dbReference type="PANTHER" id="PTHR42913">
    <property type="entry name" value="APOPTOSIS-INDUCING FACTOR 1"/>
    <property type="match status" value="1"/>
</dbReference>
<dbReference type="Gene3D" id="3.50.50.100">
    <property type="match status" value="1"/>
</dbReference>